<dbReference type="Pfam" id="PF02321">
    <property type="entry name" value="OEP"/>
    <property type="match status" value="2"/>
</dbReference>
<name>A0A517Y907_9BACT</name>
<feature type="compositionally biased region" description="Pro residues" evidence="2">
    <location>
        <begin position="36"/>
        <end position="45"/>
    </location>
</feature>
<dbReference type="AlphaFoldDB" id="A0A517Y907"/>
<reference evidence="3 4" key="1">
    <citation type="submission" date="2019-02" db="EMBL/GenBank/DDBJ databases">
        <title>Deep-cultivation of Planctomycetes and their phenomic and genomic characterization uncovers novel biology.</title>
        <authorList>
            <person name="Wiegand S."/>
            <person name="Jogler M."/>
            <person name="Boedeker C."/>
            <person name="Pinto D."/>
            <person name="Vollmers J."/>
            <person name="Rivas-Marin E."/>
            <person name="Kohn T."/>
            <person name="Peeters S.H."/>
            <person name="Heuer A."/>
            <person name="Rast P."/>
            <person name="Oberbeckmann S."/>
            <person name="Bunk B."/>
            <person name="Jeske O."/>
            <person name="Meyerdierks A."/>
            <person name="Storesund J.E."/>
            <person name="Kallscheuer N."/>
            <person name="Luecker S."/>
            <person name="Lage O.M."/>
            <person name="Pohl T."/>
            <person name="Merkel B.J."/>
            <person name="Hornburger P."/>
            <person name="Mueller R.-W."/>
            <person name="Bruemmer F."/>
            <person name="Labrenz M."/>
            <person name="Spormann A.M."/>
            <person name="Op den Camp H."/>
            <person name="Overmann J."/>
            <person name="Amann R."/>
            <person name="Jetten M.S.M."/>
            <person name="Mascher T."/>
            <person name="Medema M.H."/>
            <person name="Devos D.P."/>
            <person name="Kaster A.-K."/>
            <person name="Ovreas L."/>
            <person name="Rohde M."/>
            <person name="Galperin M.Y."/>
            <person name="Jogler C."/>
        </authorList>
    </citation>
    <scope>NUCLEOTIDE SEQUENCE [LARGE SCALE GENOMIC DNA]</scope>
    <source>
        <strain evidence="3 4">ETA_A8</strain>
    </source>
</reference>
<dbReference type="SUPFAM" id="SSF56954">
    <property type="entry name" value="Outer membrane efflux proteins (OEP)"/>
    <property type="match status" value="1"/>
</dbReference>
<evidence type="ECO:0000313" key="4">
    <source>
        <dbReference type="Proteomes" id="UP000315017"/>
    </source>
</evidence>
<proteinExistence type="inferred from homology"/>
<gene>
    <name evidence="3" type="primary">czcC_3</name>
    <name evidence="3" type="ORF">ETAA8_17840</name>
</gene>
<dbReference type="InterPro" id="IPR010131">
    <property type="entry name" value="MdtP/NodT-like"/>
</dbReference>
<feature type="region of interest" description="Disordered" evidence="2">
    <location>
        <begin position="36"/>
        <end position="79"/>
    </location>
</feature>
<evidence type="ECO:0000256" key="2">
    <source>
        <dbReference type="SAM" id="MobiDB-lite"/>
    </source>
</evidence>
<dbReference type="KEGG" id="aagg:ETAA8_17840"/>
<dbReference type="Gene3D" id="1.20.1600.10">
    <property type="entry name" value="Outer membrane efflux proteins (OEP)"/>
    <property type="match status" value="1"/>
</dbReference>
<dbReference type="PANTHER" id="PTHR30203">
    <property type="entry name" value="OUTER MEMBRANE CATION EFFLUX PROTEIN"/>
    <property type="match status" value="1"/>
</dbReference>
<accession>A0A517Y907</accession>
<dbReference type="GO" id="GO:0015562">
    <property type="term" value="F:efflux transmembrane transporter activity"/>
    <property type="evidence" value="ECO:0007669"/>
    <property type="project" value="InterPro"/>
</dbReference>
<evidence type="ECO:0000313" key="3">
    <source>
        <dbReference type="EMBL" id="QDU26703.1"/>
    </source>
</evidence>
<organism evidence="3 4">
    <name type="scientific">Anatilimnocola aggregata</name>
    <dbReference type="NCBI Taxonomy" id="2528021"/>
    <lineage>
        <taxon>Bacteria</taxon>
        <taxon>Pseudomonadati</taxon>
        <taxon>Planctomycetota</taxon>
        <taxon>Planctomycetia</taxon>
        <taxon>Pirellulales</taxon>
        <taxon>Pirellulaceae</taxon>
        <taxon>Anatilimnocola</taxon>
    </lineage>
</organism>
<dbReference type="Proteomes" id="UP000315017">
    <property type="component" value="Chromosome"/>
</dbReference>
<dbReference type="PANTHER" id="PTHR30203:SF24">
    <property type="entry name" value="BLR4935 PROTEIN"/>
    <property type="match status" value="1"/>
</dbReference>
<protein>
    <submittedName>
        <fullName evidence="3">Cobalt-zinc-cadmium resistance protein CzcC</fullName>
    </submittedName>
</protein>
<dbReference type="RefSeq" id="WP_202921687.1">
    <property type="nucleotide sequence ID" value="NZ_CP036274.1"/>
</dbReference>
<comment type="similarity">
    <text evidence="1">Belongs to the outer membrane factor (OMF) (TC 1.B.17) family.</text>
</comment>
<evidence type="ECO:0000256" key="1">
    <source>
        <dbReference type="ARBA" id="ARBA00007613"/>
    </source>
</evidence>
<keyword evidence="4" id="KW-1185">Reference proteome</keyword>
<sequence>MNTRYVLIIMSGLMLAPGEIGVSVWAQYPVPKPQPAPPLQLPSPPGLDAYNIRPQPAPGQYVQPASARQPISPPPAALPSPMPIGEPVPVPPGIPQPSQELTVEMLESIARMENPSIARAASLVEAAKGNWVQVGLAPNPTTGYEGQQLGSGGRAEQQGVYVEQELVRGGKLRINREIAAQEIGRANQELTAQLQRVTTDVRILFFQALIAQQQERLTNQLAANASQNLTASENLLKQKEVGKLDVLQARLEVRNVQILVVNARNRRAAAWQGLTTVVGRPHWQMQNLVGDLDSVPQHTWHQSLERLLGSSPEIAIAMTNIERARWQAERARIEKTPNITVRGMVNVIDNGINGDPDGTVAIGLPLPIWNRNQGALVQAQHQAAAAERALEQLELSLQNRLAPVFERYSNALNQVKEYRENILPAAQESLDLSRQLYQAGEAGFLNLLTAQRTYSQTNLAYLDALRDLRTAGAEIEGLLLSNSLQAGGP</sequence>
<dbReference type="EMBL" id="CP036274">
    <property type="protein sequence ID" value="QDU26703.1"/>
    <property type="molecule type" value="Genomic_DNA"/>
</dbReference>
<dbReference type="InterPro" id="IPR003423">
    <property type="entry name" value="OMP_efflux"/>
</dbReference>